<dbReference type="KEGG" id="sgr:SGR_6195"/>
<dbReference type="SMART" id="SM00331">
    <property type="entry name" value="PP2C_SIG"/>
    <property type="match status" value="1"/>
</dbReference>
<keyword evidence="1" id="KW-0378">Hydrolase</keyword>
<feature type="domain" description="GAF" evidence="2">
    <location>
        <begin position="163"/>
        <end position="327"/>
    </location>
</feature>
<organism evidence="4 5">
    <name type="scientific">Streptomyces griseus subsp. griseus (strain JCM 4626 / CBS 651.72 / NBRC 13350 / KCC S-0626 / ISP 5235)</name>
    <dbReference type="NCBI Taxonomy" id="455632"/>
    <lineage>
        <taxon>Bacteria</taxon>
        <taxon>Bacillati</taxon>
        <taxon>Actinomycetota</taxon>
        <taxon>Actinomycetes</taxon>
        <taxon>Kitasatosporales</taxon>
        <taxon>Streptomycetaceae</taxon>
        <taxon>Streptomyces</taxon>
    </lineage>
</organism>
<protein>
    <recommendedName>
        <fullName evidence="6">PAS/PAC sensor protein</fullName>
    </recommendedName>
</protein>
<dbReference type="SMART" id="SM00065">
    <property type="entry name" value="GAF"/>
    <property type="match status" value="1"/>
</dbReference>
<dbReference type="Pfam" id="PF07228">
    <property type="entry name" value="SpoIIE"/>
    <property type="match status" value="1"/>
</dbReference>
<evidence type="ECO:0000313" key="4">
    <source>
        <dbReference type="EMBL" id="BAG23024.1"/>
    </source>
</evidence>
<name>B1W4K7_STRGG</name>
<dbReference type="eggNOG" id="COG2208">
    <property type="taxonomic scope" value="Bacteria"/>
</dbReference>
<dbReference type="EMBL" id="AP009493">
    <property type="protein sequence ID" value="BAG23024.1"/>
    <property type="molecule type" value="Genomic_DNA"/>
</dbReference>
<sequence>MRCPAVGPVLGCVAPAAEGTAVNEERLLRRYQALMGAVPQSVWVMSPDGVVTVLSGGGIAEKLWTPGLDMSWMDAVHPKDRDWFQRAWRRATQQRSSLDTIVRVRLEGAVDRFRHVKIIAAPVVDEDGEVEFVGTATDAEEHWRARIREKLLARMAAVPAARDLSEAFLTTAAAVVPELADAVAIFRVVDGVEDGGRPSGVPAATSPERVGLAPGLPSLPPLDADFALGPVARRAIESQEARLLVFPPGGPPGDGLSEVSVRWLREAGATGVALLPVVVDGRTVALATIATCRGNPPPDEADLSLLRDVFQQMSGPLRRTMELQNIRGNALALQQSFLAAPPSVEGLTITALYHPADSAAEVGGDWYDAVRLSADALALSIGDIAGHDLDAAMAMARVNSILRGLAYDSGPAASPAVTLSRLDRIVQALDSPSMVTAVHAILRRRTDGGWHIGLSNAGHPPPLLIPADAPSRHLHGLAAPDPPLCVTDDLVRTTLDADLREGDTLVFYTDGLVETPDTDIGDNLRRLRARADALSHRTPPLPSLVRGLLPPLHHRRDDIAIIALRAQRDS</sequence>
<dbReference type="SUPFAM" id="SSF55781">
    <property type="entry name" value="GAF domain-like"/>
    <property type="match status" value="1"/>
</dbReference>
<dbReference type="Proteomes" id="UP000001685">
    <property type="component" value="Chromosome"/>
</dbReference>
<dbReference type="Gene3D" id="3.30.450.20">
    <property type="entry name" value="PAS domain"/>
    <property type="match status" value="1"/>
</dbReference>
<dbReference type="PANTHER" id="PTHR43156:SF2">
    <property type="entry name" value="STAGE II SPORULATION PROTEIN E"/>
    <property type="match status" value="1"/>
</dbReference>
<evidence type="ECO:0000256" key="1">
    <source>
        <dbReference type="ARBA" id="ARBA00022801"/>
    </source>
</evidence>
<feature type="domain" description="PPM-type phosphatase" evidence="3">
    <location>
        <begin position="347"/>
        <end position="566"/>
    </location>
</feature>
<dbReference type="InterPro" id="IPR036457">
    <property type="entry name" value="PPM-type-like_dom_sf"/>
</dbReference>
<gene>
    <name evidence="4" type="ordered locus">SGR_6195</name>
</gene>
<dbReference type="InterPro" id="IPR000014">
    <property type="entry name" value="PAS"/>
</dbReference>
<evidence type="ECO:0000313" key="5">
    <source>
        <dbReference type="Proteomes" id="UP000001685"/>
    </source>
</evidence>
<dbReference type="Gene3D" id="3.60.40.10">
    <property type="entry name" value="PPM-type phosphatase domain"/>
    <property type="match status" value="1"/>
</dbReference>
<dbReference type="SUPFAM" id="SSF55785">
    <property type="entry name" value="PYP-like sensor domain (PAS domain)"/>
    <property type="match status" value="1"/>
</dbReference>
<dbReference type="GO" id="GO:0016791">
    <property type="term" value="F:phosphatase activity"/>
    <property type="evidence" value="ECO:0007669"/>
    <property type="project" value="TreeGrafter"/>
</dbReference>
<dbReference type="InterPro" id="IPR052016">
    <property type="entry name" value="Bact_Sigma-Reg"/>
</dbReference>
<dbReference type="InterPro" id="IPR029016">
    <property type="entry name" value="GAF-like_dom_sf"/>
</dbReference>
<dbReference type="InterPro" id="IPR003018">
    <property type="entry name" value="GAF"/>
</dbReference>
<dbReference type="CDD" id="cd00130">
    <property type="entry name" value="PAS"/>
    <property type="match status" value="1"/>
</dbReference>
<dbReference type="Gene3D" id="3.30.450.40">
    <property type="match status" value="1"/>
</dbReference>
<proteinExistence type="predicted"/>
<dbReference type="InterPro" id="IPR035965">
    <property type="entry name" value="PAS-like_dom_sf"/>
</dbReference>
<accession>B1W4K7</accession>
<dbReference type="InterPro" id="IPR001932">
    <property type="entry name" value="PPM-type_phosphatase-like_dom"/>
</dbReference>
<dbReference type="AlphaFoldDB" id="B1W4K7"/>
<reference evidence="5" key="1">
    <citation type="journal article" date="2008" name="J. Bacteriol.">
        <title>Genome sequence of the streptomycin-producing microorganism Streptomyces griseus IFO 13350.</title>
        <authorList>
            <person name="Ohnishi Y."/>
            <person name="Ishikawa J."/>
            <person name="Hara H."/>
            <person name="Suzuki H."/>
            <person name="Ikenoya M."/>
            <person name="Ikeda H."/>
            <person name="Yamashita A."/>
            <person name="Hattori M."/>
            <person name="Horinouchi S."/>
        </authorList>
    </citation>
    <scope>NUCLEOTIDE SEQUENCE [LARGE SCALE GENOMIC DNA]</scope>
    <source>
        <strain evidence="5">JCM 4626 / NBRC 13350</strain>
    </source>
</reference>
<evidence type="ECO:0008006" key="6">
    <source>
        <dbReference type="Google" id="ProtNLM"/>
    </source>
</evidence>
<dbReference type="PANTHER" id="PTHR43156">
    <property type="entry name" value="STAGE II SPORULATION PROTEIN E-RELATED"/>
    <property type="match status" value="1"/>
</dbReference>
<dbReference type="HOGENOM" id="CLU_000445_43_8_11"/>
<evidence type="ECO:0000259" key="2">
    <source>
        <dbReference type="SMART" id="SM00065"/>
    </source>
</evidence>
<evidence type="ECO:0000259" key="3">
    <source>
        <dbReference type="SMART" id="SM00331"/>
    </source>
</evidence>